<dbReference type="RefSeq" id="WP_094844370.1">
    <property type="nucleotide sequence ID" value="NZ_NEVS01000004.1"/>
</dbReference>
<proteinExistence type="predicted"/>
<protein>
    <recommendedName>
        <fullName evidence="3">Inclusion body protein</fullName>
    </recommendedName>
</protein>
<reference evidence="2" key="1">
    <citation type="submission" date="2017-05" db="EMBL/GenBank/DDBJ databases">
        <title>Complete and WGS of Bordetella genogroups.</title>
        <authorList>
            <person name="Spilker T."/>
            <person name="Lipuma J."/>
        </authorList>
    </citation>
    <scope>NUCLEOTIDE SEQUENCE [LARGE SCALE GENOMIC DNA]</scope>
    <source>
        <strain evidence="2">AU8856</strain>
    </source>
</reference>
<gene>
    <name evidence="1" type="ORF">CAL28_28785</name>
</gene>
<evidence type="ECO:0000313" key="2">
    <source>
        <dbReference type="Proteomes" id="UP000215767"/>
    </source>
</evidence>
<dbReference type="Proteomes" id="UP000215767">
    <property type="component" value="Unassembled WGS sequence"/>
</dbReference>
<evidence type="ECO:0008006" key="3">
    <source>
        <dbReference type="Google" id="ProtNLM"/>
    </source>
</evidence>
<accession>A0A261UMI7</accession>
<keyword evidence="2" id="KW-1185">Reference proteome</keyword>
<organism evidence="1 2">
    <name type="scientific">Bordetella genomosp. 11</name>
    <dbReference type="NCBI Taxonomy" id="1416808"/>
    <lineage>
        <taxon>Bacteria</taxon>
        <taxon>Pseudomonadati</taxon>
        <taxon>Pseudomonadota</taxon>
        <taxon>Betaproteobacteria</taxon>
        <taxon>Burkholderiales</taxon>
        <taxon>Alcaligenaceae</taxon>
        <taxon>Bordetella</taxon>
    </lineage>
</organism>
<name>A0A261UMI7_9BORD</name>
<dbReference type="EMBL" id="NEVS01000004">
    <property type="protein sequence ID" value="OZI63094.1"/>
    <property type="molecule type" value="Genomic_DNA"/>
</dbReference>
<comment type="caution">
    <text evidence="1">The sequence shown here is derived from an EMBL/GenBank/DDBJ whole genome shotgun (WGS) entry which is preliminary data.</text>
</comment>
<sequence>MAANPLTTDCDIQIRILVDDNNVQDGTASGVYIVDNRVSLGSSPQGSATLNTIARKNEKICWRVEPLNPNSKSSFVIQTIGEIPAWGFSGGPRMSPDMGDAAFTGTVEAACGATAYNIDIYASLEDGDEATLSVKPSLAAS</sequence>
<evidence type="ECO:0000313" key="1">
    <source>
        <dbReference type="EMBL" id="OZI63094.1"/>
    </source>
</evidence>
<dbReference type="OrthoDB" id="8636281at2"/>
<dbReference type="AlphaFoldDB" id="A0A261UMI7"/>